<feature type="compositionally biased region" description="Basic and acidic residues" evidence="1">
    <location>
        <begin position="578"/>
        <end position="596"/>
    </location>
</feature>
<reference evidence="2" key="1">
    <citation type="submission" date="2007-04" db="EMBL/GenBank/DDBJ databases">
        <title>Annotation of Pediculus humanus corporis strain USDA.</title>
        <authorList>
            <person name="Kirkness E."/>
            <person name="Hannick L."/>
            <person name="Hass B."/>
            <person name="Bruggner R."/>
            <person name="Lawson D."/>
            <person name="Bidwell S."/>
            <person name="Joardar V."/>
            <person name="Caler E."/>
            <person name="Walenz B."/>
            <person name="Inman J."/>
            <person name="Schobel S."/>
            <person name="Galinsky K."/>
            <person name="Amedeo P."/>
            <person name="Strausberg R."/>
        </authorList>
    </citation>
    <scope>NUCLEOTIDE SEQUENCE</scope>
    <source>
        <strain evidence="2">USDA</strain>
    </source>
</reference>
<dbReference type="eggNOG" id="ENOG502SC7X">
    <property type="taxonomic scope" value="Eukaryota"/>
</dbReference>
<accession>E0W1Q4</accession>
<dbReference type="AlphaFoldDB" id="E0W1Q4"/>
<reference evidence="2" key="2">
    <citation type="submission" date="2007-04" db="EMBL/GenBank/DDBJ databases">
        <title>The genome of the human body louse.</title>
        <authorList>
            <consortium name="The Human Body Louse Genome Consortium"/>
            <person name="Kirkness E."/>
            <person name="Walenz B."/>
            <person name="Hass B."/>
            <person name="Bruggner R."/>
            <person name="Strausberg R."/>
        </authorList>
    </citation>
    <scope>NUCLEOTIDE SEQUENCE</scope>
    <source>
        <strain evidence="2">USDA</strain>
    </source>
</reference>
<dbReference type="EMBL" id="AAZO01007082">
    <property type="status" value="NOT_ANNOTATED_CDS"/>
    <property type="molecule type" value="Genomic_DNA"/>
</dbReference>
<gene>
    <name evidence="3" type="primary">8232383</name>
    <name evidence="2" type="ORF">Phum_PHUM581710</name>
</gene>
<dbReference type="Proteomes" id="UP000009046">
    <property type="component" value="Unassembled WGS sequence"/>
</dbReference>
<dbReference type="CTD" id="8232383"/>
<evidence type="ECO:0000313" key="2">
    <source>
        <dbReference type="EMBL" id="EEB19636.1"/>
    </source>
</evidence>
<feature type="compositionally biased region" description="Basic and acidic residues" evidence="1">
    <location>
        <begin position="508"/>
        <end position="518"/>
    </location>
</feature>
<dbReference type="OrthoDB" id="6350539at2759"/>
<feature type="region of interest" description="Disordered" evidence="1">
    <location>
        <begin position="1"/>
        <end position="22"/>
    </location>
</feature>
<sequence length="724" mass="83007">MKSNTSKNSKHSHNKENKNIKKLAFKTSTINNSIVNSAENKAFKKNSIEQVSKVNDLENLNEESLDNKKAVPDYENVENMSTVVSNQEEQYSLFDKKECVSKTEEDIVSNEDTDINLEHEDRESEIKEKEYFNLNFPQEKHNSVSKESIDSLKPKVNNAADLISTLKNDFIDSNELKENFDVVEEKENNFNNYATSVENNSNEFVEMEENNFTTIESNENDITNFGKIVQEHSDGDMIESKENDNCNEIEKKEQNYTDVVETKNCEEVEIEENDFKNSVQSDENNLTNLEEMKEQNFVDQIESKEITTTCDAVEIKEQNHTDLVETKSCEEVEIEENDFKDSVQINENNSVKMENDDLDDLKQSEMADTVETDLEKGEFVNNMHFESNKGDEESLNDKNNVLETVVEQNEESKEICNRNLMKKPNSPKLVVTKKSLNTHVQTPHPKTQKGNSSIVKKPPPPPKGPARQSISTLHRKKKMGMYRASSEKNLSELNAALKKSNSSGPESRTFEDSLDPKNKMKTNPLSLSSSDIKEWLKINGHPLDGYRHLRCFGIHNKESKSLDPLKKPKKVLSFQSEEEGKNEESETKVNDDEHHSSSVSTELSDIENRLKELHRLIVDIKYPKNRCEEWLIALRKKHSTCTEWPIYWECLAALTGSSFENSESTKNLPSGDTLAELFDKMVIEQQRKSSETKVEKGLDLKNIFNSTTIKFALQSKNNKPYVEL</sequence>
<dbReference type="EMBL" id="DS235873">
    <property type="protein sequence ID" value="EEB19636.1"/>
    <property type="molecule type" value="Genomic_DNA"/>
</dbReference>
<dbReference type="GeneID" id="8232383"/>
<reference evidence="3" key="3">
    <citation type="submission" date="2020-05" db="UniProtKB">
        <authorList>
            <consortium name="EnsemblMetazoa"/>
        </authorList>
    </citation>
    <scope>IDENTIFICATION</scope>
    <source>
        <strain evidence="3">USDA</strain>
    </source>
</reference>
<keyword evidence="4" id="KW-1185">Reference proteome</keyword>
<protein>
    <submittedName>
        <fullName evidence="2 3">Synaptonemal complex protein ZIP1, putative</fullName>
    </submittedName>
</protein>
<dbReference type="RefSeq" id="XP_002432374.1">
    <property type="nucleotide sequence ID" value="XM_002432329.1"/>
</dbReference>
<feature type="region of interest" description="Disordered" evidence="1">
    <location>
        <begin position="436"/>
        <end position="483"/>
    </location>
</feature>
<proteinExistence type="predicted"/>
<feature type="region of interest" description="Disordered" evidence="1">
    <location>
        <begin position="562"/>
        <end position="603"/>
    </location>
</feature>
<feature type="compositionally biased region" description="Polar residues" evidence="1">
    <location>
        <begin position="436"/>
        <end position="454"/>
    </location>
</feature>
<feature type="region of interest" description="Disordered" evidence="1">
    <location>
        <begin position="497"/>
        <end position="525"/>
    </location>
</feature>
<dbReference type="InParanoid" id="E0W1Q4"/>
<dbReference type="VEuPathDB" id="VectorBase:PHUM581710"/>
<organism>
    <name type="scientific">Pediculus humanus subsp. corporis</name>
    <name type="common">Body louse</name>
    <dbReference type="NCBI Taxonomy" id="121224"/>
    <lineage>
        <taxon>Eukaryota</taxon>
        <taxon>Metazoa</taxon>
        <taxon>Ecdysozoa</taxon>
        <taxon>Arthropoda</taxon>
        <taxon>Hexapoda</taxon>
        <taxon>Insecta</taxon>
        <taxon>Pterygota</taxon>
        <taxon>Neoptera</taxon>
        <taxon>Paraneoptera</taxon>
        <taxon>Psocodea</taxon>
        <taxon>Troctomorpha</taxon>
        <taxon>Phthiraptera</taxon>
        <taxon>Anoplura</taxon>
        <taxon>Pediculidae</taxon>
        <taxon>Pediculus</taxon>
    </lineage>
</organism>
<dbReference type="HOGENOM" id="CLU_382333_0_0_1"/>
<name>E0W1Q4_PEDHC</name>
<dbReference type="EnsemblMetazoa" id="PHUM581710-RA">
    <property type="protein sequence ID" value="PHUM581710-PA"/>
    <property type="gene ID" value="PHUM581710"/>
</dbReference>
<dbReference type="KEGG" id="phu:Phum_PHUM581710"/>
<evidence type="ECO:0000313" key="4">
    <source>
        <dbReference type="Proteomes" id="UP000009046"/>
    </source>
</evidence>
<evidence type="ECO:0000313" key="3">
    <source>
        <dbReference type="EnsemblMetazoa" id="PHUM581710-PA"/>
    </source>
</evidence>
<evidence type="ECO:0000256" key="1">
    <source>
        <dbReference type="SAM" id="MobiDB-lite"/>
    </source>
</evidence>